<organism evidence="1 2">
    <name type="scientific">Halosolutus amylolyticus</name>
    <dbReference type="NCBI Taxonomy" id="2932267"/>
    <lineage>
        <taxon>Archaea</taxon>
        <taxon>Methanobacteriati</taxon>
        <taxon>Methanobacteriota</taxon>
        <taxon>Stenosarchaea group</taxon>
        <taxon>Halobacteria</taxon>
        <taxon>Halobacteriales</taxon>
        <taxon>Natrialbaceae</taxon>
        <taxon>Halosolutus</taxon>
    </lineage>
</organism>
<comment type="caution">
    <text evidence="1">The sequence shown here is derived from an EMBL/GenBank/DDBJ whole genome shotgun (WGS) entry which is preliminary data.</text>
</comment>
<dbReference type="Gene3D" id="3.40.720.10">
    <property type="entry name" value="Alkaline Phosphatase, subunit A"/>
    <property type="match status" value="1"/>
</dbReference>
<sequence>MASAKTDTFQELVTGFLSDRASPVVLIDDQYGLLDELDHEEIGTDHYEYEIITYDRYRYLDFREEYESSRETGQPMVIALSTWDSEQLTAELGDILDEQGISAPVELTPTDLLREVEFPLILDAVADNYLSEQIEDFISFCKWNGITGRFDREETIELLLYYASEVDFRNPVNVNDQYNLATEKGIFETSDFDDTDLKITVQDVLEAEAKSRLPKVAEFAPVLSSDEERRRFANAVWTVRCLNSLGQDLDWVDALLESPPDEDYSEILGLALELDPDRFQDQINQADRDINRETLQTRAGNSSPSEAATGFLLPTAASSISSQTVDSIVEAQEVETSHETVFTELQAANHDVDNLSKAIDFINRFASINEEIDSEISDANHWLDIFQDLSELGHIVDEINRQELVWKFEDLWQRTDQSFCDAVDDHYLSWIHDSNVTLSWDILDEYILEAVEDYPTVYVIVFDGLRFDHWLGIRETLNDTFSIVEDHPYVSILPTATPYARNTLLTGKSPRELEHEYGKYLYNVGNADEEDWFRDSTGLHGDDLKYQNPAGVSSKRRKAERIMKSEARLKSLIYHFSDKLTHNFGGQSSITSQLQGDRSFRQIPIQFFKDNIAHQITQIPELDPSDEGAIILISDHGATRADDERRVSNYDAYKSGTRYARGGPWEKPKGCHLAMDSASEDYRLPDEDFIFAKHRTILTNSSDDDRYVHGGISLHEMLPPIALLTW</sequence>
<reference evidence="1 2" key="1">
    <citation type="journal article" date="2019" name="Int. J. Syst. Evol. Microbiol.">
        <title>The Global Catalogue of Microorganisms (GCM) 10K type strain sequencing project: providing services to taxonomists for standard genome sequencing and annotation.</title>
        <authorList>
            <consortium name="The Broad Institute Genomics Platform"/>
            <consortium name="The Broad Institute Genome Sequencing Center for Infectious Disease"/>
            <person name="Wu L."/>
            <person name="Ma J."/>
        </authorList>
    </citation>
    <scope>NUCLEOTIDE SEQUENCE [LARGE SCALE GENOMIC DNA]</scope>
    <source>
        <strain evidence="1 2">WLHS5</strain>
    </source>
</reference>
<dbReference type="InterPro" id="IPR017850">
    <property type="entry name" value="Alkaline_phosphatase_core_sf"/>
</dbReference>
<dbReference type="SUPFAM" id="SSF53649">
    <property type="entry name" value="Alkaline phosphatase-like"/>
    <property type="match status" value="1"/>
</dbReference>
<keyword evidence="2" id="KW-1185">Reference proteome</keyword>
<protein>
    <submittedName>
        <fullName evidence="1">PglZ domain-containing protein</fullName>
    </submittedName>
</protein>
<accession>A0ABD5PK21</accession>
<dbReference type="Proteomes" id="UP001595898">
    <property type="component" value="Unassembled WGS sequence"/>
</dbReference>
<dbReference type="EMBL" id="JBHSFA010000002">
    <property type="protein sequence ID" value="MFC4540806.1"/>
    <property type="molecule type" value="Genomic_DNA"/>
</dbReference>
<evidence type="ECO:0000313" key="1">
    <source>
        <dbReference type="EMBL" id="MFC4540806.1"/>
    </source>
</evidence>
<dbReference type="Pfam" id="PF08665">
    <property type="entry name" value="PglZ"/>
    <property type="match status" value="1"/>
</dbReference>
<proteinExistence type="predicted"/>
<dbReference type="RefSeq" id="WP_250138966.1">
    <property type="nucleotide sequence ID" value="NZ_JALIQP010000001.1"/>
</dbReference>
<name>A0ABD5PK21_9EURY</name>
<dbReference type="AlphaFoldDB" id="A0ABD5PK21"/>
<gene>
    <name evidence="1" type="ORF">ACFO5R_02545</name>
</gene>
<evidence type="ECO:0000313" key="2">
    <source>
        <dbReference type="Proteomes" id="UP001595898"/>
    </source>
</evidence>